<keyword evidence="1" id="KW-0812">Transmembrane</keyword>
<sequence>MKKLENKLQSSSGETLAETLVASLIAALAMLLLASMVMNATHIVEKGETTMKKFYEGLSGVETYSDKQKVAGSHKLNVEVYNINADNKITSKDTSISIDGIKINIYKDDTLVSYKIEN</sequence>
<evidence type="ECO:0000256" key="1">
    <source>
        <dbReference type="SAM" id="Phobius"/>
    </source>
</evidence>
<keyword evidence="3" id="KW-1185">Reference proteome</keyword>
<name>A0A1M6R1I2_9FIRM</name>
<evidence type="ECO:0000313" key="2">
    <source>
        <dbReference type="EMBL" id="SHK26312.1"/>
    </source>
</evidence>
<evidence type="ECO:0000313" key="3">
    <source>
        <dbReference type="Proteomes" id="UP000184301"/>
    </source>
</evidence>
<dbReference type="STRING" id="1121950.SAMN02745243_02579"/>
<dbReference type="EMBL" id="FQZY01000039">
    <property type="protein sequence ID" value="SHK26312.1"/>
    <property type="molecule type" value="Genomic_DNA"/>
</dbReference>
<gene>
    <name evidence="2" type="ORF">SAMN02745243_02579</name>
</gene>
<proteinExistence type="predicted"/>
<accession>A0A1M6R1I2</accession>
<dbReference type="AlphaFoldDB" id="A0A1M6R1I2"/>
<protein>
    <recommendedName>
        <fullName evidence="4">Prepilin-type N-terminal cleavage/methylation domain-containing protein</fullName>
    </recommendedName>
</protein>
<feature type="transmembrane region" description="Helical" evidence="1">
    <location>
        <begin position="20"/>
        <end position="44"/>
    </location>
</feature>
<keyword evidence="1" id="KW-0472">Membrane</keyword>
<keyword evidence="1" id="KW-1133">Transmembrane helix</keyword>
<reference evidence="2 3" key="1">
    <citation type="submission" date="2016-11" db="EMBL/GenBank/DDBJ databases">
        <authorList>
            <person name="Jaros S."/>
            <person name="Januszkiewicz K."/>
            <person name="Wedrychowicz H."/>
        </authorList>
    </citation>
    <scope>NUCLEOTIDE SEQUENCE [LARGE SCALE GENOMIC DNA]</scope>
    <source>
        <strain evidence="2 3">DSM 15480</strain>
    </source>
</reference>
<organism evidence="2 3">
    <name type="scientific">Hespellia stercorisuis DSM 15480</name>
    <dbReference type="NCBI Taxonomy" id="1121950"/>
    <lineage>
        <taxon>Bacteria</taxon>
        <taxon>Bacillati</taxon>
        <taxon>Bacillota</taxon>
        <taxon>Clostridia</taxon>
        <taxon>Lachnospirales</taxon>
        <taxon>Lachnospiraceae</taxon>
        <taxon>Hespellia</taxon>
    </lineage>
</organism>
<evidence type="ECO:0008006" key="4">
    <source>
        <dbReference type="Google" id="ProtNLM"/>
    </source>
</evidence>
<dbReference type="RefSeq" id="WP_073111105.1">
    <property type="nucleotide sequence ID" value="NZ_FQZY01000039.1"/>
</dbReference>
<dbReference type="Proteomes" id="UP000184301">
    <property type="component" value="Unassembled WGS sequence"/>
</dbReference>